<feature type="region of interest" description="Disordered" evidence="1">
    <location>
        <begin position="129"/>
        <end position="152"/>
    </location>
</feature>
<feature type="transmembrane region" description="Helical" evidence="2">
    <location>
        <begin position="26"/>
        <end position="50"/>
    </location>
</feature>
<reference evidence="3 4" key="1">
    <citation type="submission" date="2019-02" db="EMBL/GenBank/DDBJ databases">
        <title>Deep-cultivation of Planctomycetes and their phenomic and genomic characterization uncovers novel biology.</title>
        <authorList>
            <person name="Wiegand S."/>
            <person name="Jogler M."/>
            <person name="Boedeker C."/>
            <person name="Pinto D."/>
            <person name="Vollmers J."/>
            <person name="Rivas-Marin E."/>
            <person name="Kohn T."/>
            <person name="Peeters S.H."/>
            <person name="Heuer A."/>
            <person name="Rast P."/>
            <person name="Oberbeckmann S."/>
            <person name="Bunk B."/>
            <person name="Jeske O."/>
            <person name="Meyerdierks A."/>
            <person name="Storesund J.E."/>
            <person name="Kallscheuer N."/>
            <person name="Luecker S."/>
            <person name="Lage O.M."/>
            <person name="Pohl T."/>
            <person name="Merkel B.J."/>
            <person name="Hornburger P."/>
            <person name="Mueller R.-W."/>
            <person name="Bruemmer F."/>
            <person name="Labrenz M."/>
            <person name="Spormann A.M."/>
            <person name="Op den Camp H."/>
            <person name="Overmann J."/>
            <person name="Amann R."/>
            <person name="Jetten M.S.M."/>
            <person name="Mascher T."/>
            <person name="Medema M.H."/>
            <person name="Devos D.P."/>
            <person name="Kaster A.-K."/>
            <person name="Ovreas L."/>
            <person name="Rohde M."/>
            <person name="Galperin M.Y."/>
            <person name="Jogler C."/>
        </authorList>
    </citation>
    <scope>NUCLEOTIDE SEQUENCE [LARGE SCALE GENOMIC DNA]</scope>
    <source>
        <strain evidence="3 4">Pan189</strain>
    </source>
</reference>
<evidence type="ECO:0000256" key="1">
    <source>
        <dbReference type="SAM" id="MobiDB-lite"/>
    </source>
</evidence>
<accession>A0A517R1K1</accession>
<protein>
    <submittedName>
        <fullName evidence="3">Uncharacterized protein</fullName>
    </submittedName>
</protein>
<evidence type="ECO:0000313" key="3">
    <source>
        <dbReference type="EMBL" id="QDT37769.1"/>
    </source>
</evidence>
<gene>
    <name evidence="3" type="ORF">Pan189_21510</name>
</gene>
<dbReference type="EMBL" id="CP036268">
    <property type="protein sequence ID" value="QDT37769.1"/>
    <property type="molecule type" value="Genomic_DNA"/>
</dbReference>
<name>A0A517R1K1_9PLAN</name>
<keyword evidence="4" id="KW-1185">Reference proteome</keyword>
<keyword evidence="2" id="KW-0472">Membrane</keyword>
<sequence length="300" mass="32802">MATVDSPDVEPKPQPVLRVTRYDVTLALVVAFIISLVVVVLWLSGVWAAVHVWQKDEAVPLEMITLSGGSEDGTPDETFDLESPYEEIPDPTLAELRSDETEIEPLLEAVVELSDVATQQAEQQLALDARSAGNPGSADGTGNKALGVGDGDSGVPREQRWFIRFADGATSEEYARQLDFFGIEIGALVPGGRLAYLSSLTSPSPTVRMVNSGAGENRLYMTWQGGGRKSADLKLLRKANVDVGSGTIFHFYPPRTEALLAQLEKSYRGASPKDVRRTYFVVQRKGSDFEFAVTRQTYFR</sequence>
<keyword evidence="2" id="KW-0812">Transmembrane</keyword>
<evidence type="ECO:0000256" key="2">
    <source>
        <dbReference type="SAM" id="Phobius"/>
    </source>
</evidence>
<keyword evidence="2" id="KW-1133">Transmembrane helix</keyword>
<organism evidence="3 4">
    <name type="scientific">Stratiformator vulcanicus</name>
    <dbReference type="NCBI Taxonomy" id="2527980"/>
    <lineage>
        <taxon>Bacteria</taxon>
        <taxon>Pseudomonadati</taxon>
        <taxon>Planctomycetota</taxon>
        <taxon>Planctomycetia</taxon>
        <taxon>Planctomycetales</taxon>
        <taxon>Planctomycetaceae</taxon>
        <taxon>Stratiformator</taxon>
    </lineage>
</organism>
<evidence type="ECO:0000313" key="4">
    <source>
        <dbReference type="Proteomes" id="UP000317318"/>
    </source>
</evidence>
<dbReference type="AlphaFoldDB" id="A0A517R1K1"/>
<dbReference type="OrthoDB" id="264874at2"/>
<dbReference type="KEGG" id="svp:Pan189_21510"/>
<proteinExistence type="predicted"/>
<dbReference type="Proteomes" id="UP000317318">
    <property type="component" value="Chromosome"/>
</dbReference>